<comment type="subunit">
    <text evidence="3 15">Tetramer of two alpha and two beta subunits.</text>
</comment>
<dbReference type="Gene3D" id="3.30.56.10">
    <property type="match status" value="2"/>
</dbReference>
<evidence type="ECO:0000256" key="10">
    <source>
        <dbReference type="ARBA" id="ARBA00022842"/>
    </source>
</evidence>
<dbReference type="InterPro" id="IPR012340">
    <property type="entry name" value="NA-bd_OB-fold"/>
</dbReference>
<accession>A0A8J3FA67</accession>
<evidence type="ECO:0000259" key="18">
    <source>
        <dbReference type="PROSITE" id="PS51447"/>
    </source>
</evidence>
<dbReference type="GO" id="GO:0006432">
    <property type="term" value="P:phenylalanyl-tRNA aminoacylation"/>
    <property type="evidence" value="ECO:0007669"/>
    <property type="project" value="UniProtKB-UniRule"/>
</dbReference>
<keyword evidence="8 15" id="KW-0547">Nucleotide-binding</keyword>
<evidence type="ECO:0000256" key="11">
    <source>
        <dbReference type="ARBA" id="ARBA00022884"/>
    </source>
</evidence>
<dbReference type="InterPro" id="IPR005147">
    <property type="entry name" value="tRNA_synthase_B5-dom"/>
</dbReference>
<sequence length="808" mass="86736">MRVSLRWLGQYVDIADLPPEALAEKLTRSGVAVEGIERRNAGLEGAVIGHVLECAPHPQADRLRVCRVDVGRGAPLQIVCGAPNVAAGQKVAVALPGARLPDGRTIGEATLRGVASQGMILSGQEMGLPDKVIPRAMRDGILVLADDAPVGADAAAHLGLDDVVLELDLTPNRADCLSLLGVAYEVAAILNRSVTLPPEEVPEEGAPAADAVRVAIEAPDHCHRYAARLVRGVRIGPSPQWLQNRLMAAGIRPINNVVDVTNYVMLEYGQPLHAFDYGALAGGNIVVRLAREGERLVTLDEVERVLDGQTLLITDGTKAIGIAGVMGGANSEVRDATVDVLLESAYFVPASVRRTSRKLGIRSEAALRFEKGVDPGRVIPALNRAARLLAELAGGRVAPGVVEAVVRTEAPRVIAVRPRRVNDLLGTALSDAEMGEVFRRLGFAVDAQPDGTLAVTVPTRRTDVTTEIDLVEEVARLVGYDHIPTTMIEGPTTAGRLTRAQALRRRVRRLLQQAGLSEAVTYSLTDPERAARVAPLRDGVRPIALAMPMSEERSVLRTTLVPHLLDAVAYNRARKNEDVRLFEIGRVFWTSEARVSRLPEERLLVAAALTGHAAPVHWAEKREKVDFYHAKGVVEFLLAELGIGGVVFEPESRAGLHPGRTARVKAGQTVLGYVGQLHPETQAAWDLAETYVFELDLDALVGLAASTRRFAPLPKVPAVLRDLAIVVDRDVPAAALESVIREAGGDILEAVTLFDVYTGEPIPEGQKSVAFSLVFRDPARTLTDEEVAAAHERIVAALERAHGAKLRG</sequence>
<dbReference type="InterPro" id="IPR033714">
    <property type="entry name" value="tRNA_bind_bactPheRS"/>
</dbReference>
<dbReference type="Gene3D" id="3.50.40.10">
    <property type="entry name" value="Phenylalanyl-trna Synthetase, Chain B, domain 3"/>
    <property type="match status" value="1"/>
</dbReference>
<gene>
    <name evidence="15 20" type="primary">pheT</name>
    <name evidence="20" type="ORF">GCM10007043_01020</name>
</gene>
<proteinExistence type="inferred from homology"/>
<evidence type="ECO:0000256" key="14">
    <source>
        <dbReference type="ARBA" id="ARBA00049255"/>
    </source>
</evidence>
<evidence type="ECO:0000256" key="9">
    <source>
        <dbReference type="ARBA" id="ARBA00022840"/>
    </source>
</evidence>
<evidence type="ECO:0000256" key="4">
    <source>
        <dbReference type="ARBA" id="ARBA00022490"/>
    </source>
</evidence>
<evidence type="ECO:0000256" key="13">
    <source>
        <dbReference type="ARBA" id="ARBA00023146"/>
    </source>
</evidence>
<reference evidence="20" key="2">
    <citation type="submission" date="2020-09" db="EMBL/GenBank/DDBJ databases">
        <authorList>
            <person name="Sun Q."/>
            <person name="Ohkuma M."/>
        </authorList>
    </citation>
    <scope>NUCLEOTIDE SEQUENCE</scope>
    <source>
        <strain evidence="20">JCM 14719</strain>
    </source>
</reference>
<comment type="cofactor">
    <cofactor evidence="15">
        <name>Mg(2+)</name>
        <dbReference type="ChEBI" id="CHEBI:18420"/>
    </cofactor>
    <text evidence="15">Binds 2 magnesium ions per tetramer.</text>
</comment>
<feature type="domain" description="FDX-ACB" evidence="18">
    <location>
        <begin position="714"/>
        <end position="807"/>
    </location>
</feature>
<keyword evidence="7 15" id="KW-0479">Metal-binding</keyword>
<feature type="domain" description="TRNA-binding" evidence="17">
    <location>
        <begin position="40"/>
        <end position="155"/>
    </location>
</feature>
<dbReference type="GO" id="GO:0000287">
    <property type="term" value="F:magnesium ion binding"/>
    <property type="evidence" value="ECO:0007669"/>
    <property type="project" value="UniProtKB-UniRule"/>
</dbReference>
<dbReference type="FunFam" id="2.40.50.140:FF:000045">
    <property type="entry name" value="Phenylalanine--tRNA ligase beta subunit"/>
    <property type="match status" value="1"/>
</dbReference>
<dbReference type="SUPFAM" id="SSF50249">
    <property type="entry name" value="Nucleic acid-binding proteins"/>
    <property type="match status" value="1"/>
</dbReference>
<dbReference type="PANTHER" id="PTHR10947:SF0">
    <property type="entry name" value="PHENYLALANINE--TRNA LIGASE BETA SUBUNIT"/>
    <property type="match status" value="1"/>
</dbReference>
<dbReference type="EC" id="6.1.1.20" evidence="15"/>
<dbReference type="InterPro" id="IPR036690">
    <property type="entry name" value="Fdx_antiC-bd_sf"/>
</dbReference>
<dbReference type="SUPFAM" id="SSF56037">
    <property type="entry name" value="PheT/TilS domain"/>
    <property type="match status" value="1"/>
</dbReference>
<keyword evidence="21" id="KW-1185">Reference proteome</keyword>
<comment type="catalytic activity">
    <reaction evidence="14 15">
        <text>tRNA(Phe) + L-phenylalanine + ATP = L-phenylalanyl-tRNA(Phe) + AMP + diphosphate + H(+)</text>
        <dbReference type="Rhea" id="RHEA:19413"/>
        <dbReference type="Rhea" id="RHEA-COMP:9668"/>
        <dbReference type="Rhea" id="RHEA-COMP:9699"/>
        <dbReference type="ChEBI" id="CHEBI:15378"/>
        <dbReference type="ChEBI" id="CHEBI:30616"/>
        <dbReference type="ChEBI" id="CHEBI:33019"/>
        <dbReference type="ChEBI" id="CHEBI:58095"/>
        <dbReference type="ChEBI" id="CHEBI:78442"/>
        <dbReference type="ChEBI" id="CHEBI:78531"/>
        <dbReference type="ChEBI" id="CHEBI:456215"/>
        <dbReference type="EC" id="6.1.1.20"/>
    </reaction>
</comment>
<dbReference type="GO" id="GO:0016740">
    <property type="term" value="F:transferase activity"/>
    <property type="evidence" value="ECO:0007669"/>
    <property type="project" value="UniProtKB-ARBA"/>
</dbReference>
<dbReference type="FunFam" id="3.30.56.10:FF:000002">
    <property type="entry name" value="Phenylalanine--tRNA ligase beta subunit"/>
    <property type="match status" value="1"/>
</dbReference>
<dbReference type="PROSITE" id="PS50886">
    <property type="entry name" value="TRBD"/>
    <property type="match status" value="1"/>
</dbReference>
<dbReference type="InterPro" id="IPR009061">
    <property type="entry name" value="DNA-bd_dom_put_sf"/>
</dbReference>
<evidence type="ECO:0000313" key="20">
    <source>
        <dbReference type="EMBL" id="GGJ91135.1"/>
    </source>
</evidence>
<dbReference type="FunFam" id="3.30.70.380:FF:000001">
    <property type="entry name" value="Phenylalanine--tRNA ligase beta subunit"/>
    <property type="match status" value="1"/>
</dbReference>
<dbReference type="Gene3D" id="2.40.50.140">
    <property type="entry name" value="Nucleic acid-binding proteins"/>
    <property type="match status" value="1"/>
</dbReference>
<dbReference type="InterPro" id="IPR005146">
    <property type="entry name" value="B3/B4_tRNA-bd"/>
</dbReference>
<dbReference type="FunFam" id="3.30.930.10:FF:000022">
    <property type="entry name" value="Phenylalanine--tRNA ligase beta subunit"/>
    <property type="match status" value="1"/>
</dbReference>
<evidence type="ECO:0000256" key="7">
    <source>
        <dbReference type="ARBA" id="ARBA00022723"/>
    </source>
</evidence>
<dbReference type="GO" id="GO:0005524">
    <property type="term" value="F:ATP binding"/>
    <property type="evidence" value="ECO:0007669"/>
    <property type="project" value="UniProtKB-UniRule"/>
</dbReference>
<dbReference type="SUPFAM" id="SSF46955">
    <property type="entry name" value="Putative DNA-binding domain"/>
    <property type="match status" value="1"/>
</dbReference>
<dbReference type="GO" id="GO:0009328">
    <property type="term" value="C:phenylalanine-tRNA ligase complex"/>
    <property type="evidence" value="ECO:0007669"/>
    <property type="project" value="TreeGrafter"/>
</dbReference>
<dbReference type="CDD" id="cd02796">
    <property type="entry name" value="tRNA_bind_bactPheRS"/>
    <property type="match status" value="1"/>
</dbReference>
<keyword evidence="11 16" id="KW-0694">RNA-binding</keyword>
<evidence type="ECO:0000256" key="16">
    <source>
        <dbReference type="PROSITE-ProRule" id="PRU00209"/>
    </source>
</evidence>
<dbReference type="CDD" id="cd00769">
    <property type="entry name" value="PheRS_beta_core"/>
    <property type="match status" value="1"/>
</dbReference>
<keyword evidence="4 15" id="KW-0963">Cytoplasm</keyword>
<evidence type="ECO:0000256" key="12">
    <source>
        <dbReference type="ARBA" id="ARBA00022917"/>
    </source>
</evidence>
<dbReference type="Gene3D" id="3.30.70.380">
    <property type="entry name" value="Ferrodoxin-fold anticodon-binding domain"/>
    <property type="match status" value="1"/>
</dbReference>
<evidence type="ECO:0000256" key="8">
    <source>
        <dbReference type="ARBA" id="ARBA00022741"/>
    </source>
</evidence>
<dbReference type="PANTHER" id="PTHR10947">
    <property type="entry name" value="PHENYLALANYL-TRNA SYNTHETASE BETA CHAIN AND LEUCINE-RICH REPEAT-CONTAINING PROTEIN 47"/>
    <property type="match status" value="1"/>
</dbReference>
<dbReference type="Gene3D" id="3.30.930.10">
    <property type="entry name" value="Bira Bifunctional Protein, Domain 2"/>
    <property type="match status" value="1"/>
</dbReference>
<dbReference type="GO" id="GO:0140096">
    <property type="term" value="F:catalytic activity, acting on a protein"/>
    <property type="evidence" value="ECO:0007669"/>
    <property type="project" value="UniProtKB-ARBA"/>
</dbReference>
<comment type="similarity">
    <text evidence="2 15">Belongs to the phenylalanyl-tRNA synthetase beta subunit family. Type 1 subfamily.</text>
</comment>
<feature type="binding site" evidence="15">
    <location>
        <position position="473"/>
    </location>
    <ligand>
        <name>Mg(2+)</name>
        <dbReference type="ChEBI" id="CHEBI:18420"/>
        <note>shared with alpha subunit</note>
    </ligand>
</feature>
<keyword evidence="9 15" id="KW-0067">ATP-binding</keyword>
<dbReference type="SUPFAM" id="SSF55681">
    <property type="entry name" value="Class II aaRS and biotin synthetases"/>
    <property type="match status" value="1"/>
</dbReference>
<dbReference type="InterPro" id="IPR041616">
    <property type="entry name" value="PheRS_beta_core"/>
</dbReference>
<evidence type="ECO:0000256" key="15">
    <source>
        <dbReference type="HAMAP-Rule" id="MF_00283"/>
    </source>
</evidence>
<dbReference type="FunFam" id="3.50.40.10:FF:000001">
    <property type="entry name" value="Phenylalanine--tRNA ligase beta subunit"/>
    <property type="match status" value="1"/>
</dbReference>
<dbReference type="InterPro" id="IPR002547">
    <property type="entry name" value="tRNA-bd_dom"/>
</dbReference>
<dbReference type="NCBIfam" id="TIGR00472">
    <property type="entry name" value="pheT_bact"/>
    <property type="match status" value="1"/>
</dbReference>
<feature type="binding site" evidence="15">
    <location>
        <position position="463"/>
    </location>
    <ligand>
        <name>Mg(2+)</name>
        <dbReference type="ChEBI" id="CHEBI:18420"/>
        <note>shared with alpha subunit</note>
    </ligand>
</feature>
<feature type="domain" description="B5" evidence="19">
    <location>
        <begin position="409"/>
        <end position="485"/>
    </location>
</feature>
<dbReference type="InterPro" id="IPR020825">
    <property type="entry name" value="Phe-tRNA_synthase-like_B3/B4"/>
</dbReference>
<dbReference type="Proteomes" id="UP000637720">
    <property type="component" value="Unassembled WGS sequence"/>
</dbReference>
<dbReference type="InterPro" id="IPR045864">
    <property type="entry name" value="aa-tRNA-synth_II/BPL/LPL"/>
</dbReference>
<evidence type="ECO:0000256" key="1">
    <source>
        <dbReference type="ARBA" id="ARBA00004496"/>
    </source>
</evidence>
<evidence type="ECO:0000256" key="3">
    <source>
        <dbReference type="ARBA" id="ARBA00011209"/>
    </source>
</evidence>
<keyword evidence="10 15" id="KW-0460">Magnesium</keyword>
<evidence type="ECO:0000256" key="6">
    <source>
        <dbReference type="ARBA" id="ARBA00022598"/>
    </source>
</evidence>
<evidence type="ECO:0000259" key="17">
    <source>
        <dbReference type="PROSITE" id="PS50886"/>
    </source>
</evidence>
<comment type="caution">
    <text evidence="20">The sequence shown here is derived from an EMBL/GenBank/DDBJ whole genome shotgun (WGS) entry which is preliminary data.</text>
</comment>
<dbReference type="SMART" id="SM00874">
    <property type="entry name" value="B5"/>
    <property type="match status" value="1"/>
</dbReference>
<evidence type="ECO:0000256" key="2">
    <source>
        <dbReference type="ARBA" id="ARBA00008653"/>
    </source>
</evidence>
<dbReference type="Pfam" id="PF01588">
    <property type="entry name" value="tRNA_bind"/>
    <property type="match status" value="1"/>
</dbReference>
<keyword evidence="6 15" id="KW-0436">Ligase</keyword>
<evidence type="ECO:0000313" key="21">
    <source>
        <dbReference type="Proteomes" id="UP000637720"/>
    </source>
</evidence>
<evidence type="ECO:0000259" key="19">
    <source>
        <dbReference type="PROSITE" id="PS51483"/>
    </source>
</evidence>
<feature type="binding site" evidence="15">
    <location>
        <position position="472"/>
    </location>
    <ligand>
        <name>Mg(2+)</name>
        <dbReference type="ChEBI" id="CHEBI:18420"/>
        <note>shared with alpha subunit</note>
    </ligand>
</feature>
<dbReference type="EMBL" id="BMOF01000001">
    <property type="protein sequence ID" value="GGJ91135.1"/>
    <property type="molecule type" value="Genomic_DNA"/>
</dbReference>
<dbReference type="Pfam" id="PF03483">
    <property type="entry name" value="B3_4"/>
    <property type="match status" value="1"/>
</dbReference>
<dbReference type="Pfam" id="PF17759">
    <property type="entry name" value="tRNA_synthFbeta"/>
    <property type="match status" value="1"/>
</dbReference>
<name>A0A8J3FA67_9BACI</name>
<dbReference type="AlphaFoldDB" id="A0A8J3FA67"/>
<dbReference type="NCBIfam" id="NF045760">
    <property type="entry name" value="YtpR"/>
    <property type="match status" value="1"/>
</dbReference>
<dbReference type="SMART" id="SM00896">
    <property type="entry name" value="FDX-ACB"/>
    <property type="match status" value="1"/>
</dbReference>
<dbReference type="Pfam" id="PF03484">
    <property type="entry name" value="B5"/>
    <property type="match status" value="1"/>
</dbReference>
<keyword evidence="12 15" id="KW-0648">Protein biosynthesis</keyword>
<dbReference type="Pfam" id="PF03147">
    <property type="entry name" value="FDX-ACB"/>
    <property type="match status" value="1"/>
</dbReference>
<comment type="subcellular location">
    <subcellularLocation>
        <location evidence="1 15">Cytoplasm</location>
    </subcellularLocation>
</comment>
<dbReference type="HAMAP" id="MF_00283">
    <property type="entry name" value="Phe_tRNA_synth_beta1"/>
    <property type="match status" value="1"/>
</dbReference>
<dbReference type="PROSITE" id="PS51483">
    <property type="entry name" value="B5"/>
    <property type="match status" value="1"/>
</dbReference>
<feature type="binding site" evidence="15">
    <location>
        <position position="469"/>
    </location>
    <ligand>
        <name>Mg(2+)</name>
        <dbReference type="ChEBI" id="CHEBI:18420"/>
        <note>shared with alpha subunit</note>
    </ligand>
</feature>
<organism evidence="20 21">
    <name type="scientific">Calditerricola satsumensis</name>
    <dbReference type="NCBI Taxonomy" id="373054"/>
    <lineage>
        <taxon>Bacteria</taxon>
        <taxon>Bacillati</taxon>
        <taxon>Bacillota</taxon>
        <taxon>Bacilli</taxon>
        <taxon>Bacillales</taxon>
        <taxon>Bacillaceae</taxon>
        <taxon>Calditerricola</taxon>
    </lineage>
</organism>
<keyword evidence="5 16" id="KW-0820">tRNA-binding</keyword>
<protein>
    <recommendedName>
        <fullName evidence="15">Phenylalanine--tRNA ligase beta subunit</fullName>
        <ecNumber evidence="15">6.1.1.20</ecNumber>
    </recommendedName>
    <alternativeName>
        <fullName evidence="15">Phenylalanyl-tRNA synthetase beta subunit</fullName>
        <shortName evidence="15">PheRS</shortName>
    </alternativeName>
</protein>
<dbReference type="PROSITE" id="PS51447">
    <property type="entry name" value="FDX_ACB"/>
    <property type="match status" value="1"/>
</dbReference>
<dbReference type="InterPro" id="IPR004532">
    <property type="entry name" value="Phe-tRNA-ligase_IIc_bsu_bact"/>
</dbReference>
<dbReference type="GO" id="GO:0000049">
    <property type="term" value="F:tRNA binding"/>
    <property type="evidence" value="ECO:0007669"/>
    <property type="project" value="UniProtKB-UniRule"/>
</dbReference>
<dbReference type="SMART" id="SM00873">
    <property type="entry name" value="B3_4"/>
    <property type="match status" value="1"/>
</dbReference>
<dbReference type="RefSeq" id="WP_188816504.1">
    <property type="nucleotide sequence ID" value="NZ_BMOF01000001.1"/>
</dbReference>
<dbReference type="GO" id="GO:0004826">
    <property type="term" value="F:phenylalanine-tRNA ligase activity"/>
    <property type="evidence" value="ECO:0007669"/>
    <property type="project" value="UniProtKB-UniRule"/>
</dbReference>
<keyword evidence="13 15" id="KW-0030">Aminoacyl-tRNA synthetase</keyword>
<dbReference type="InterPro" id="IPR005121">
    <property type="entry name" value="Fdx_antiC-bd"/>
</dbReference>
<reference evidence="20" key="1">
    <citation type="journal article" date="2014" name="Int. J. Syst. Evol. Microbiol.">
        <title>Complete genome sequence of Corynebacterium casei LMG S-19264T (=DSM 44701T), isolated from a smear-ripened cheese.</title>
        <authorList>
            <consortium name="US DOE Joint Genome Institute (JGI-PGF)"/>
            <person name="Walter F."/>
            <person name="Albersmeier A."/>
            <person name="Kalinowski J."/>
            <person name="Ruckert C."/>
        </authorList>
    </citation>
    <scope>NUCLEOTIDE SEQUENCE</scope>
    <source>
        <strain evidence="20">JCM 14719</strain>
    </source>
</reference>
<evidence type="ECO:0000256" key="5">
    <source>
        <dbReference type="ARBA" id="ARBA00022555"/>
    </source>
</evidence>
<dbReference type="InterPro" id="IPR045060">
    <property type="entry name" value="Phe-tRNA-ligase_IIc_bsu"/>
</dbReference>
<dbReference type="SUPFAM" id="SSF54991">
    <property type="entry name" value="Anticodon-binding domain of PheRS"/>
    <property type="match status" value="1"/>
</dbReference>